<feature type="non-terminal residue" evidence="3">
    <location>
        <position position="291"/>
    </location>
</feature>
<evidence type="ECO:0000313" key="4">
    <source>
        <dbReference type="Proteomes" id="UP001283361"/>
    </source>
</evidence>
<keyword evidence="4" id="KW-1185">Reference proteome</keyword>
<evidence type="ECO:0000256" key="1">
    <source>
        <dbReference type="SAM" id="Coils"/>
    </source>
</evidence>
<evidence type="ECO:0000256" key="2">
    <source>
        <dbReference type="SAM" id="MobiDB-lite"/>
    </source>
</evidence>
<dbReference type="EMBL" id="JAWDGP010000681">
    <property type="protein sequence ID" value="KAK3798422.1"/>
    <property type="molecule type" value="Genomic_DNA"/>
</dbReference>
<dbReference type="Proteomes" id="UP001283361">
    <property type="component" value="Unassembled WGS sequence"/>
</dbReference>
<keyword evidence="1" id="KW-0175">Coiled coil</keyword>
<feature type="coiled-coil region" evidence="1">
    <location>
        <begin position="65"/>
        <end position="114"/>
    </location>
</feature>
<proteinExistence type="predicted"/>
<gene>
    <name evidence="3" type="ORF">RRG08_047333</name>
</gene>
<dbReference type="AlphaFoldDB" id="A0AAE1E916"/>
<feature type="coiled-coil region" evidence="1">
    <location>
        <begin position="154"/>
        <end position="181"/>
    </location>
</feature>
<comment type="caution">
    <text evidence="3">The sequence shown here is derived from an EMBL/GenBank/DDBJ whole genome shotgun (WGS) entry which is preliminary data.</text>
</comment>
<evidence type="ECO:0000313" key="3">
    <source>
        <dbReference type="EMBL" id="KAK3798422.1"/>
    </source>
</evidence>
<protein>
    <submittedName>
        <fullName evidence="3">Uncharacterized protein</fullName>
    </submittedName>
</protein>
<reference evidence="3" key="1">
    <citation type="journal article" date="2023" name="G3 (Bethesda)">
        <title>A reference genome for the long-term kleptoplast-retaining sea slug Elysia crispata morphotype clarki.</title>
        <authorList>
            <person name="Eastman K.E."/>
            <person name="Pendleton A.L."/>
            <person name="Shaikh M.A."/>
            <person name="Suttiyut T."/>
            <person name="Ogas R."/>
            <person name="Tomko P."/>
            <person name="Gavelis G."/>
            <person name="Widhalm J.R."/>
            <person name="Wisecaver J.H."/>
        </authorList>
    </citation>
    <scope>NUCLEOTIDE SEQUENCE</scope>
    <source>
        <strain evidence="3">ECLA1</strain>
    </source>
</reference>
<name>A0AAE1E916_9GAST</name>
<sequence>MAAGMNPSFYDMEEKVMDNLEQKFHQKVNNFTADAKTKMRSFSREAAIQVFELTLVFLTQVFPDLSSLESASDNIQDETMKLREDFEKLERTLSQKLKDAQQSFSEKLEDAQNSLSKTIDAQQSFSEKLEDAQNSLSKIIDAQQTLSEKLEHGQQSFSEKLEGAQQILSEVEEKASSFQKKVETDLKKLNKAKESHTHQILGLRKLQKLLCDKTKISQTMGATAPSTTLASASAVATPPGPPESLSHRSTFSVRSSSDAGIPNIWDMKLLPGGLVVLADGRNKCVKLYDSQ</sequence>
<organism evidence="3 4">
    <name type="scientific">Elysia crispata</name>
    <name type="common">lettuce slug</name>
    <dbReference type="NCBI Taxonomy" id="231223"/>
    <lineage>
        <taxon>Eukaryota</taxon>
        <taxon>Metazoa</taxon>
        <taxon>Spiralia</taxon>
        <taxon>Lophotrochozoa</taxon>
        <taxon>Mollusca</taxon>
        <taxon>Gastropoda</taxon>
        <taxon>Heterobranchia</taxon>
        <taxon>Euthyneura</taxon>
        <taxon>Panpulmonata</taxon>
        <taxon>Sacoglossa</taxon>
        <taxon>Placobranchoidea</taxon>
        <taxon>Plakobranchidae</taxon>
        <taxon>Elysia</taxon>
    </lineage>
</organism>
<dbReference type="Gene3D" id="1.20.120.20">
    <property type="entry name" value="Apolipoprotein"/>
    <property type="match status" value="1"/>
</dbReference>
<accession>A0AAE1E916</accession>
<feature type="region of interest" description="Disordered" evidence="2">
    <location>
        <begin position="230"/>
        <end position="249"/>
    </location>
</feature>